<sequence>MIAALASRRAVPVAARALRQPQMQARRAMHIENTAETVMPFKQGPSVKVPIAVCLTLFLAGGFSLPFIAARFQM</sequence>
<comment type="similarity">
    <text evidence="3 7">Belongs to the cytochrome c oxidase VIIc family.</text>
</comment>
<reference evidence="8 9" key="1">
    <citation type="submission" date="2014-05" db="EMBL/GenBank/DDBJ databases">
        <title>Draft genome sequence of a rare smut relative, Tilletiaria anomala UBC 951.</title>
        <authorList>
            <consortium name="DOE Joint Genome Institute"/>
            <person name="Toome M."/>
            <person name="Kuo A."/>
            <person name="Henrissat B."/>
            <person name="Lipzen A."/>
            <person name="Tritt A."/>
            <person name="Yoshinaga Y."/>
            <person name="Zane M."/>
            <person name="Barry K."/>
            <person name="Grigoriev I.V."/>
            <person name="Spatafora J.W."/>
            <person name="Aimea M.C."/>
        </authorList>
    </citation>
    <scope>NUCLEOTIDE SEQUENCE [LARGE SCALE GENOMIC DNA]</scope>
    <source>
        <strain evidence="8 9">UBC 951</strain>
    </source>
</reference>
<evidence type="ECO:0000256" key="4">
    <source>
        <dbReference type="ARBA" id="ARBA00022792"/>
    </source>
</evidence>
<evidence type="ECO:0000313" key="9">
    <source>
        <dbReference type="Proteomes" id="UP000027361"/>
    </source>
</evidence>
<evidence type="ECO:0000313" key="8">
    <source>
        <dbReference type="EMBL" id="KDN38321.1"/>
    </source>
</evidence>
<dbReference type="GO" id="GO:0045277">
    <property type="term" value="C:respiratory chain complex IV"/>
    <property type="evidence" value="ECO:0007669"/>
    <property type="project" value="UniProtKB-UniRule"/>
</dbReference>
<dbReference type="GeneID" id="25266456"/>
<comment type="function">
    <text evidence="7">Component of the cytochrome c oxidase, the last enzyme in the mitochondrial electron transport chain which drives oxidative phosphorylation. The respiratory chain contains 3 multisubunit complexes succinate dehydrogenase (complex II, CII), ubiquinol-cytochrome c oxidoreductase (cytochrome b-c1 complex, complex III, CIII) and cytochrome c oxidase (complex IV, CIV), that cooperate to transfer electrons derived from NADH and succinate to molecular oxygen, creating an electrochemical gradient over the inner membrane that drives transmembrane transport and the ATP synthase. Cytochrome c oxidase is the component of the respiratory chain that catalyzes the reduction of oxygen to water. Electrons originating from reduced cytochrome c in the intermembrane space (IMS) are transferred via the dinuclear copper A center (CU(A)) of subunit 2 and heme A of subunit 1 to the active site in subunit 1, a binuclear center (BNC) formed by heme A3 and copper B (CU(B)). The BNC reduces molecular oxygen to 2 water molecules using 4 electrons from cytochrome c in the IMS and 4 protons from the mitochondrial matrix.</text>
</comment>
<dbReference type="InterPro" id="IPR036636">
    <property type="entry name" value="COX7C/Cox8_sf"/>
</dbReference>
<protein>
    <recommendedName>
        <fullName evidence="7">Cytochrome c oxidase subunit 8, mitochondrial</fullName>
    </recommendedName>
    <alternativeName>
        <fullName evidence="7">Cytochrome c oxidase polypeptide VIII</fullName>
    </alternativeName>
</protein>
<keyword evidence="9" id="KW-1185">Reference proteome</keyword>
<dbReference type="InterPro" id="IPR004202">
    <property type="entry name" value="COX7C/Cox8"/>
</dbReference>
<comment type="caution">
    <text evidence="8">The sequence shown here is derived from an EMBL/GenBank/DDBJ whole genome shotgun (WGS) entry which is preliminary data.</text>
</comment>
<proteinExistence type="inferred from homology"/>
<keyword evidence="4 7" id="KW-0999">Mitochondrion inner membrane</keyword>
<dbReference type="GO" id="GO:0006123">
    <property type="term" value="P:mitochondrial electron transport, cytochrome c to oxygen"/>
    <property type="evidence" value="ECO:0007669"/>
    <property type="project" value="UniProtKB-UniRule"/>
</dbReference>
<comment type="subcellular location">
    <subcellularLocation>
        <location evidence="1 7">Mitochondrion inner membrane</location>
        <topology evidence="1 7">Single-pass membrane protein</topology>
    </subcellularLocation>
</comment>
<dbReference type="GO" id="GO:0005743">
    <property type="term" value="C:mitochondrial inner membrane"/>
    <property type="evidence" value="ECO:0007669"/>
    <property type="project" value="UniProtKB-SubCell"/>
</dbReference>
<dbReference type="UniPathway" id="UPA00705"/>
<dbReference type="STRING" id="1037660.A0A066VA40"/>
<dbReference type="InParanoid" id="A0A066VA40"/>
<keyword evidence="7" id="KW-1133">Transmembrane helix</keyword>
<keyword evidence="5 7" id="KW-0496">Mitochondrion</keyword>
<evidence type="ECO:0000256" key="1">
    <source>
        <dbReference type="ARBA" id="ARBA00004434"/>
    </source>
</evidence>
<keyword evidence="6 7" id="KW-0472">Membrane</keyword>
<evidence type="ECO:0000256" key="3">
    <source>
        <dbReference type="ARBA" id="ARBA00010514"/>
    </source>
</evidence>
<comment type="pathway">
    <text evidence="2 7">Energy metabolism; oxidative phosphorylation.</text>
</comment>
<gene>
    <name evidence="8" type="ORF">K437DRAFT_27353</name>
</gene>
<dbReference type="Gene3D" id="4.10.49.10">
    <property type="entry name" value="Cytochrome c oxidase subunit VIIc"/>
    <property type="match status" value="1"/>
</dbReference>
<dbReference type="EMBL" id="JMSN01000120">
    <property type="protein sequence ID" value="KDN38321.1"/>
    <property type="molecule type" value="Genomic_DNA"/>
</dbReference>
<dbReference type="OMA" id="AMHIENT"/>
<dbReference type="OrthoDB" id="9974841at2759"/>
<dbReference type="AlphaFoldDB" id="A0A066VA40"/>
<evidence type="ECO:0000256" key="6">
    <source>
        <dbReference type="ARBA" id="ARBA00023136"/>
    </source>
</evidence>
<evidence type="ECO:0000256" key="7">
    <source>
        <dbReference type="RuleBase" id="RU368123"/>
    </source>
</evidence>
<dbReference type="Pfam" id="PF02935">
    <property type="entry name" value="COX7C"/>
    <property type="match status" value="1"/>
</dbReference>
<keyword evidence="7" id="KW-0809">Transit peptide</keyword>
<dbReference type="RefSeq" id="XP_013240673.1">
    <property type="nucleotide sequence ID" value="XM_013385219.1"/>
</dbReference>
<dbReference type="Proteomes" id="UP000027361">
    <property type="component" value="Unassembled WGS sequence"/>
</dbReference>
<name>A0A066VA40_TILAU</name>
<comment type="subunit">
    <text evidence="7">Component of the cytochrome c oxidase (complex IV, CIV), a multisubunit enzyme composed of a catalytic core of 3 subunits and several supernumerary subunits. The complex exists as a monomer or a dimer and forms supercomplexes (SCs) in the inner mitochondrial membrane with ubiquinol-cytochrome c oxidoreductase (cytochrome b-c1 complex, complex III, CIII).</text>
</comment>
<evidence type="ECO:0000256" key="2">
    <source>
        <dbReference type="ARBA" id="ARBA00004673"/>
    </source>
</evidence>
<keyword evidence="7" id="KW-0812">Transmembrane</keyword>
<organism evidence="8 9">
    <name type="scientific">Tilletiaria anomala (strain ATCC 24038 / CBS 436.72 / UBC 951)</name>
    <dbReference type="NCBI Taxonomy" id="1037660"/>
    <lineage>
        <taxon>Eukaryota</taxon>
        <taxon>Fungi</taxon>
        <taxon>Dikarya</taxon>
        <taxon>Basidiomycota</taxon>
        <taxon>Ustilaginomycotina</taxon>
        <taxon>Exobasidiomycetes</taxon>
        <taxon>Georgefischeriales</taxon>
        <taxon>Tilletiariaceae</taxon>
        <taxon>Tilletiaria</taxon>
    </lineage>
</organism>
<accession>A0A066VA40</accession>
<dbReference type="HOGENOM" id="CLU_169812_2_0_1"/>
<feature type="transmembrane region" description="Helical" evidence="7">
    <location>
        <begin position="49"/>
        <end position="70"/>
    </location>
</feature>
<evidence type="ECO:0000256" key="5">
    <source>
        <dbReference type="ARBA" id="ARBA00023128"/>
    </source>
</evidence>